<gene>
    <name evidence="1" type="ORF">BFV95_4599</name>
</gene>
<dbReference type="AlphaFoldDB" id="A0AB36FKY3"/>
<sequence length="141" mass="15974">MWSISKQYLGCGTKWREITYDDGTYPEERDLTIGRTLIFDIASVESTPEVIQKEVVTAANTRVIPKPVTPPPQTHSQQTLAFNTAIYCCAMDTFVMDTSGQFVVVPQEHPFIRTAAPKQKMLPFMKDIRISQELIDAFNDD</sequence>
<reference evidence="1 2" key="1">
    <citation type="submission" date="2016-09" db="EMBL/GenBank/DDBJ databases">
        <title>Draft Genome Sequence of four Alteromonas macleodii strains isolated from copper coupons and grown long-term at elevated copper levels.</title>
        <authorList>
            <person name="Cusick K."/>
            <person name="Dale J."/>
            <person name="Little B."/>
            <person name="Biffinger J."/>
        </authorList>
    </citation>
    <scope>NUCLEOTIDE SEQUENCE [LARGE SCALE GENOMIC DNA]</scope>
    <source>
        <strain evidence="1 2">KCP01</strain>
    </source>
</reference>
<organism evidence="1 2">
    <name type="scientific">Alteromonas macleodii</name>
    <name type="common">Pseudoalteromonas macleodii</name>
    <dbReference type="NCBI Taxonomy" id="28108"/>
    <lineage>
        <taxon>Bacteria</taxon>
        <taxon>Pseudomonadati</taxon>
        <taxon>Pseudomonadota</taxon>
        <taxon>Gammaproteobacteria</taxon>
        <taxon>Alteromonadales</taxon>
        <taxon>Alteromonadaceae</taxon>
        <taxon>Alteromonas/Salinimonas group</taxon>
        <taxon>Alteromonas</taxon>
    </lineage>
</organism>
<dbReference type="Proteomes" id="UP000095392">
    <property type="component" value="Unassembled WGS sequence"/>
</dbReference>
<dbReference type="EMBL" id="MIPY01000058">
    <property type="protein sequence ID" value="OES24840.1"/>
    <property type="molecule type" value="Genomic_DNA"/>
</dbReference>
<evidence type="ECO:0000313" key="1">
    <source>
        <dbReference type="EMBL" id="OES24840.1"/>
    </source>
</evidence>
<keyword evidence="2" id="KW-1185">Reference proteome</keyword>
<protein>
    <submittedName>
        <fullName evidence="1">Uncharacterized protein</fullName>
    </submittedName>
</protein>
<evidence type="ECO:0000313" key="2">
    <source>
        <dbReference type="Proteomes" id="UP000095392"/>
    </source>
</evidence>
<proteinExistence type="predicted"/>
<name>A0AB36FKY3_ALTMA</name>
<accession>A0AB36FKY3</accession>
<comment type="caution">
    <text evidence="1">The sequence shown here is derived from an EMBL/GenBank/DDBJ whole genome shotgun (WGS) entry which is preliminary data.</text>
</comment>